<feature type="transmembrane region" description="Helical" evidence="1">
    <location>
        <begin position="81"/>
        <end position="104"/>
    </location>
</feature>
<accession>A0A1H8YDF1</accession>
<evidence type="ECO:0000313" key="2">
    <source>
        <dbReference type="EMBL" id="SEP50264.1"/>
    </source>
</evidence>
<protein>
    <recommendedName>
        <fullName evidence="4">Solute:sodium symporter small subunit</fullName>
    </recommendedName>
</protein>
<keyword evidence="1" id="KW-0472">Membrane</keyword>
<name>A0A1H8YDF1_9PSEU</name>
<evidence type="ECO:0000256" key="1">
    <source>
        <dbReference type="SAM" id="Phobius"/>
    </source>
</evidence>
<keyword evidence="1" id="KW-1133">Transmembrane helix</keyword>
<dbReference type="Proteomes" id="UP000198582">
    <property type="component" value="Unassembled WGS sequence"/>
</dbReference>
<evidence type="ECO:0000313" key="3">
    <source>
        <dbReference type="Proteomes" id="UP000198582"/>
    </source>
</evidence>
<gene>
    <name evidence="2" type="ORF">SAMN04489732_11465</name>
</gene>
<dbReference type="STRING" id="394193.SAMN04489732_11465"/>
<organism evidence="2 3">
    <name type="scientific">Amycolatopsis saalfeldensis</name>
    <dbReference type="NCBI Taxonomy" id="394193"/>
    <lineage>
        <taxon>Bacteria</taxon>
        <taxon>Bacillati</taxon>
        <taxon>Actinomycetota</taxon>
        <taxon>Actinomycetes</taxon>
        <taxon>Pseudonocardiales</taxon>
        <taxon>Pseudonocardiaceae</taxon>
        <taxon>Amycolatopsis</taxon>
    </lineage>
</organism>
<keyword evidence="3" id="KW-1185">Reference proteome</keyword>
<evidence type="ECO:0008006" key="4">
    <source>
        <dbReference type="Google" id="ProtNLM"/>
    </source>
</evidence>
<keyword evidence="1" id="KW-0812">Transmembrane</keyword>
<sequence length="119" mass="13597">MSRTRRVAVTSPQTRLARSRRQARGRWRMPRLQVADAERAAVLYRAQRRRGIPALVAMFVLVLGLPAVFAAAPGLDNVRLWGIPLSWLMIALLPYPVMVALARWQLRRAEDAERPEDEQ</sequence>
<proteinExistence type="predicted"/>
<dbReference type="EMBL" id="FOEF01000014">
    <property type="protein sequence ID" value="SEP50264.1"/>
    <property type="molecule type" value="Genomic_DNA"/>
</dbReference>
<dbReference type="AlphaFoldDB" id="A0A1H8YDF1"/>
<dbReference type="OrthoDB" id="5194333at2"/>
<dbReference type="RefSeq" id="WP_091622129.1">
    <property type="nucleotide sequence ID" value="NZ_FOEF01000014.1"/>
</dbReference>
<reference evidence="2 3" key="1">
    <citation type="submission" date="2016-10" db="EMBL/GenBank/DDBJ databases">
        <authorList>
            <person name="de Groot N.N."/>
        </authorList>
    </citation>
    <scope>NUCLEOTIDE SEQUENCE [LARGE SCALE GENOMIC DNA]</scope>
    <source>
        <strain evidence="2 3">DSM 44993</strain>
    </source>
</reference>
<feature type="transmembrane region" description="Helical" evidence="1">
    <location>
        <begin position="54"/>
        <end position="75"/>
    </location>
</feature>